<accession>A0A2V2N7R4</accession>
<name>A0A2V2N7R4_9EURY</name>
<keyword evidence="1" id="KW-1133">Transmembrane helix</keyword>
<evidence type="ECO:0008006" key="4">
    <source>
        <dbReference type="Google" id="ProtNLM"/>
    </source>
</evidence>
<proteinExistence type="predicted"/>
<keyword evidence="1" id="KW-0472">Membrane</keyword>
<comment type="caution">
    <text evidence="2">The sequence shown here is derived from an EMBL/GenBank/DDBJ whole genome shotgun (WGS) entry which is preliminary data.</text>
</comment>
<sequence>MKKKNVYYIGFGIVIIAIVIAGLMVATTPRITPVLEKKPIVTISVFESPQMQKTEAGTVISYAINTSRFADDDLDLIKIEVLDTNTEKTLLKLEGTSLDEKYSSADQAGKSGYPVVKLNVTVSSDKIPSDITNRLTFVSKNKAALPFSVTGGDIHLLSAEV</sequence>
<evidence type="ECO:0000313" key="3">
    <source>
        <dbReference type="Proteomes" id="UP000245657"/>
    </source>
</evidence>
<feature type="transmembrane region" description="Helical" evidence="1">
    <location>
        <begin position="6"/>
        <end position="28"/>
    </location>
</feature>
<reference evidence="2 3" key="1">
    <citation type="submission" date="2018-05" db="EMBL/GenBank/DDBJ databases">
        <title>Draft genome of Methanospirillum lacunae Ki8-1.</title>
        <authorList>
            <person name="Dueholm M.S."/>
            <person name="Nielsen P.H."/>
            <person name="Bakmann L.F."/>
            <person name="Otzen D.E."/>
        </authorList>
    </citation>
    <scope>NUCLEOTIDE SEQUENCE [LARGE SCALE GENOMIC DNA]</scope>
    <source>
        <strain evidence="2 3">Ki8-1</strain>
    </source>
</reference>
<keyword evidence="1" id="KW-0812">Transmembrane</keyword>
<dbReference type="GeneID" id="97549066"/>
<evidence type="ECO:0000313" key="2">
    <source>
        <dbReference type="EMBL" id="PWR73746.1"/>
    </source>
</evidence>
<gene>
    <name evidence="2" type="ORF">DK846_00815</name>
</gene>
<organism evidence="2 3">
    <name type="scientific">Methanospirillum lacunae</name>
    <dbReference type="NCBI Taxonomy" id="668570"/>
    <lineage>
        <taxon>Archaea</taxon>
        <taxon>Methanobacteriati</taxon>
        <taxon>Methanobacteriota</taxon>
        <taxon>Stenosarchaea group</taxon>
        <taxon>Methanomicrobia</taxon>
        <taxon>Methanomicrobiales</taxon>
        <taxon>Methanospirillaceae</taxon>
        <taxon>Methanospirillum</taxon>
    </lineage>
</organism>
<evidence type="ECO:0000256" key="1">
    <source>
        <dbReference type="SAM" id="Phobius"/>
    </source>
</evidence>
<dbReference type="Proteomes" id="UP000245657">
    <property type="component" value="Unassembled WGS sequence"/>
</dbReference>
<dbReference type="AlphaFoldDB" id="A0A2V2N7R4"/>
<protein>
    <recommendedName>
        <fullName evidence="4">DUF4352 domain-containing protein</fullName>
    </recommendedName>
</protein>
<dbReference type="EMBL" id="QGMY01000002">
    <property type="protein sequence ID" value="PWR73746.1"/>
    <property type="molecule type" value="Genomic_DNA"/>
</dbReference>
<dbReference type="RefSeq" id="WP_109967026.1">
    <property type="nucleotide sequence ID" value="NZ_CP176093.1"/>
</dbReference>
<keyword evidence="3" id="KW-1185">Reference proteome</keyword>